<organism evidence="1 2">
    <name type="scientific">Advenella kashmirensis</name>
    <dbReference type="NCBI Taxonomy" id="310575"/>
    <lineage>
        <taxon>Bacteria</taxon>
        <taxon>Pseudomonadati</taxon>
        <taxon>Pseudomonadota</taxon>
        <taxon>Betaproteobacteria</taxon>
        <taxon>Burkholderiales</taxon>
        <taxon>Alcaligenaceae</taxon>
    </lineage>
</organism>
<gene>
    <name evidence="1" type="ORF">DD666_00460</name>
</gene>
<reference evidence="1 2" key="1">
    <citation type="journal article" date="2018" name="Nat. Biotechnol.">
        <title>A standardized bacterial taxonomy based on genome phylogeny substantially revises the tree of life.</title>
        <authorList>
            <person name="Parks D.H."/>
            <person name="Chuvochina M."/>
            <person name="Waite D.W."/>
            <person name="Rinke C."/>
            <person name="Skarshewski A."/>
            <person name="Chaumeil P.A."/>
            <person name="Hugenholtz P."/>
        </authorList>
    </citation>
    <scope>NUCLEOTIDE SEQUENCE [LARGE SCALE GENOMIC DNA]</scope>
    <source>
        <strain evidence="1">UBA10707</strain>
    </source>
</reference>
<dbReference type="Proteomes" id="UP000264036">
    <property type="component" value="Unassembled WGS sequence"/>
</dbReference>
<dbReference type="SUPFAM" id="SSF54427">
    <property type="entry name" value="NTF2-like"/>
    <property type="match status" value="1"/>
</dbReference>
<evidence type="ECO:0000313" key="1">
    <source>
        <dbReference type="EMBL" id="HBP27871.1"/>
    </source>
</evidence>
<dbReference type="AlphaFoldDB" id="A0A356LBD5"/>
<proteinExistence type="predicted"/>
<dbReference type="EMBL" id="DOEK01000003">
    <property type="protein sequence ID" value="HBP27871.1"/>
    <property type="molecule type" value="Genomic_DNA"/>
</dbReference>
<comment type="caution">
    <text evidence="1">The sequence shown here is derived from an EMBL/GenBank/DDBJ whole genome shotgun (WGS) entry which is preliminary data.</text>
</comment>
<dbReference type="Gene3D" id="3.10.450.50">
    <property type="match status" value="1"/>
</dbReference>
<sequence length="108" mass="12236">MSVNLPEPILAYFNADRDNGKALADCFTEQGVVIDEKQTYNGRAAIERWRAEATAKYVYTSEPFDVIEQDQQIIVSSRLQGNFPGSPIHIRYRFVLEDNKIASLEIAP</sequence>
<evidence type="ECO:0000313" key="2">
    <source>
        <dbReference type="Proteomes" id="UP000264036"/>
    </source>
</evidence>
<dbReference type="InterPro" id="IPR032710">
    <property type="entry name" value="NTF2-like_dom_sf"/>
</dbReference>
<accession>A0A356LBD5</accession>
<name>A0A356LBD5_9BURK</name>
<protein>
    <submittedName>
        <fullName evidence="1">Polyketide cyclase</fullName>
    </submittedName>
</protein>